<dbReference type="RefSeq" id="WP_344327540.1">
    <property type="nucleotide sequence ID" value="NZ_BAAAPY010000006.1"/>
</dbReference>
<comment type="caution">
    <text evidence="3">The sequence shown here is derived from an EMBL/GenBank/DDBJ whole genome shotgun (WGS) entry which is preliminary data.</text>
</comment>
<evidence type="ECO:0000313" key="3">
    <source>
        <dbReference type="EMBL" id="GAA2079666.1"/>
    </source>
</evidence>
<feature type="region of interest" description="Disordered" evidence="1">
    <location>
        <begin position="216"/>
        <end position="238"/>
    </location>
</feature>
<accession>A0ABP5HN27</accession>
<organism evidence="3 4">
    <name type="scientific">Aeromicrobium halocynthiae</name>
    <dbReference type="NCBI Taxonomy" id="560557"/>
    <lineage>
        <taxon>Bacteria</taxon>
        <taxon>Bacillati</taxon>
        <taxon>Actinomycetota</taxon>
        <taxon>Actinomycetes</taxon>
        <taxon>Propionibacteriales</taxon>
        <taxon>Nocardioidaceae</taxon>
        <taxon>Aeromicrobium</taxon>
    </lineage>
</organism>
<gene>
    <name evidence="3" type="ORF">GCM10009821_19860</name>
</gene>
<keyword evidence="4" id="KW-1185">Reference proteome</keyword>
<dbReference type="Proteomes" id="UP001501480">
    <property type="component" value="Unassembled WGS sequence"/>
</dbReference>
<evidence type="ECO:0000313" key="4">
    <source>
        <dbReference type="Proteomes" id="UP001501480"/>
    </source>
</evidence>
<dbReference type="InterPro" id="IPR013211">
    <property type="entry name" value="LVIVD"/>
</dbReference>
<evidence type="ECO:0008006" key="5">
    <source>
        <dbReference type="Google" id="ProtNLM"/>
    </source>
</evidence>
<reference evidence="4" key="1">
    <citation type="journal article" date="2019" name="Int. J. Syst. Evol. Microbiol.">
        <title>The Global Catalogue of Microorganisms (GCM) 10K type strain sequencing project: providing services to taxonomists for standard genome sequencing and annotation.</title>
        <authorList>
            <consortium name="The Broad Institute Genomics Platform"/>
            <consortium name="The Broad Institute Genome Sequencing Center for Infectious Disease"/>
            <person name="Wu L."/>
            <person name="Ma J."/>
        </authorList>
    </citation>
    <scope>NUCLEOTIDE SEQUENCE [LARGE SCALE GENOMIC DNA]</scope>
    <source>
        <strain evidence="4">JCM 15749</strain>
    </source>
</reference>
<keyword evidence="2" id="KW-0732">Signal</keyword>
<name>A0ABP5HN27_9ACTN</name>
<proteinExistence type="predicted"/>
<feature type="signal peptide" evidence="2">
    <location>
        <begin position="1"/>
        <end position="35"/>
    </location>
</feature>
<feature type="chain" id="PRO_5046418123" description="LVIVD repeat-containing protein" evidence="2">
    <location>
        <begin position="36"/>
        <end position="532"/>
    </location>
</feature>
<evidence type="ECO:0000256" key="1">
    <source>
        <dbReference type="SAM" id="MobiDB-lite"/>
    </source>
</evidence>
<dbReference type="Pfam" id="PF08309">
    <property type="entry name" value="LVIVD"/>
    <property type="match status" value="1"/>
</dbReference>
<protein>
    <recommendedName>
        <fullName evidence="5">LVIVD repeat-containing protein</fullName>
    </recommendedName>
</protein>
<sequence>MVHSARQSRVVRTTLLTATAGLLAAGLTVPIQASAAPEPPPDPCEGAQTFSEADRLAGNCLPGNDVARLFQAPDTSGLLGVDEEAKSDNVRVLANIPKQGAFAEESAYNSDLAFQGRYAFAGNYNGFTVYDIAQPTRPKVVSQVVCPGAQGDVSVYGDLLVVSVDAARSDDSCSSEPDSATNADAWEGVRIFDISNVRKPEYVAAVATPCGSHTNTIAPGPAVKPGKSEGKGNGKGPKGKVQDLYVYVSSYSPNAAFPNCQPPHDLISVVKVPLKAPQDAAIVATPVLFPDGGNPGLGYSRQTSGCHDLTSYPEKDLMAGACMGDGIVLDISDREAPVVTEQVRDEENFSFWHSATFNNDATKIVFTDELGGGGAPVCNEETGDTKGANGIYDLGSDGQLELKSYYKIPRPQSNTENCVAHNGSLVPVAGKDIMVQAWYQGGWSMFDFTDSENPVEIAWHDRGPLSDERLVLGGAWSTYYYNGHIYSNEIQRGFDVFRVDDRRIAGAEKVRFDELNPQMQPSYPEKGKPGKR</sequence>
<evidence type="ECO:0000256" key="2">
    <source>
        <dbReference type="SAM" id="SignalP"/>
    </source>
</evidence>
<dbReference type="EMBL" id="BAAAPY010000006">
    <property type="protein sequence ID" value="GAA2079666.1"/>
    <property type="molecule type" value="Genomic_DNA"/>
</dbReference>